<protein>
    <submittedName>
        <fullName evidence="3">Tfp pilus assembly protein PilV</fullName>
    </submittedName>
</protein>
<dbReference type="RefSeq" id="WP_058500152.1">
    <property type="nucleotide sequence ID" value="NZ_CAAAHW010000005.1"/>
</dbReference>
<proteinExistence type="predicted"/>
<dbReference type="Pfam" id="PF07963">
    <property type="entry name" value="N_methyl"/>
    <property type="match status" value="1"/>
</dbReference>
<evidence type="ECO:0000313" key="5">
    <source>
        <dbReference type="Proteomes" id="UP000254476"/>
    </source>
</evidence>
<reference evidence="3 5" key="2">
    <citation type="submission" date="2018-06" db="EMBL/GenBank/DDBJ databases">
        <authorList>
            <consortium name="Pathogen Informatics"/>
            <person name="Doyle S."/>
        </authorList>
    </citation>
    <scope>NUCLEOTIDE SEQUENCE [LARGE SCALE GENOMIC DNA]</scope>
    <source>
        <strain evidence="3 5">NCTC12388</strain>
    </source>
</reference>
<organism evidence="3 5">
    <name type="scientific">Legionella gratiana</name>
    <dbReference type="NCBI Taxonomy" id="45066"/>
    <lineage>
        <taxon>Bacteria</taxon>
        <taxon>Pseudomonadati</taxon>
        <taxon>Pseudomonadota</taxon>
        <taxon>Gammaproteobacteria</taxon>
        <taxon>Legionellales</taxon>
        <taxon>Legionellaceae</taxon>
        <taxon>Legionella</taxon>
    </lineage>
</organism>
<dbReference type="Proteomes" id="UP000054691">
    <property type="component" value="Unassembled WGS sequence"/>
</dbReference>
<evidence type="ECO:0000256" key="1">
    <source>
        <dbReference type="SAM" id="Phobius"/>
    </source>
</evidence>
<sequence>MNQQKGFSLVEVLVSLLLVTTLVLTLLQQQEQSKYMLNQLVIRTQATHYLNQIEETLTTQIKKTPPRPTFFHLVIQHKEQDILVKLSWHEHLDSITRKHSSIKLM</sequence>
<feature type="transmembrane region" description="Helical" evidence="1">
    <location>
        <begin position="6"/>
        <end position="27"/>
    </location>
</feature>
<dbReference type="EMBL" id="LNYE01000029">
    <property type="protein sequence ID" value="KTD06409.1"/>
    <property type="molecule type" value="Genomic_DNA"/>
</dbReference>
<dbReference type="EMBL" id="UGOB01000001">
    <property type="protein sequence ID" value="STX45228.1"/>
    <property type="molecule type" value="Genomic_DNA"/>
</dbReference>
<dbReference type="AlphaFoldDB" id="A0A378JDV6"/>
<evidence type="ECO:0000313" key="4">
    <source>
        <dbReference type="Proteomes" id="UP000054691"/>
    </source>
</evidence>
<gene>
    <name evidence="2" type="ORF">Lgra_3186</name>
    <name evidence="3" type="ORF">NCTC12388_01957</name>
</gene>
<keyword evidence="4" id="KW-1185">Reference proteome</keyword>
<dbReference type="STRING" id="45066.Lgra_3186"/>
<dbReference type="InterPro" id="IPR012902">
    <property type="entry name" value="N_methyl_site"/>
</dbReference>
<dbReference type="OrthoDB" id="5653530at2"/>
<evidence type="ECO:0000313" key="2">
    <source>
        <dbReference type="EMBL" id="KTD06409.1"/>
    </source>
</evidence>
<accession>A0A378JDV6</accession>
<evidence type="ECO:0000313" key="3">
    <source>
        <dbReference type="EMBL" id="STX45228.1"/>
    </source>
</evidence>
<keyword evidence="1" id="KW-0472">Membrane</keyword>
<reference evidence="2 4" key="1">
    <citation type="submission" date="2015-11" db="EMBL/GenBank/DDBJ databases">
        <title>Genomic analysis of 38 Legionella species identifies large and diverse effector repertoires.</title>
        <authorList>
            <person name="Burstein D."/>
            <person name="Amaro F."/>
            <person name="Zusman T."/>
            <person name="Lifshitz Z."/>
            <person name="Cohen O."/>
            <person name="Gilbert J.A."/>
            <person name="Pupko T."/>
            <person name="Shuman H.A."/>
            <person name="Segal G."/>
        </authorList>
    </citation>
    <scope>NUCLEOTIDE SEQUENCE [LARGE SCALE GENOMIC DNA]</scope>
    <source>
        <strain evidence="2 4">Lyon 8420412</strain>
    </source>
</reference>
<name>A0A378JDV6_9GAMM</name>
<keyword evidence="1" id="KW-1133">Transmembrane helix</keyword>
<dbReference type="PROSITE" id="PS00409">
    <property type="entry name" value="PROKAR_NTER_METHYL"/>
    <property type="match status" value="1"/>
</dbReference>
<keyword evidence="1" id="KW-0812">Transmembrane</keyword>
<dbReference type="NCBIfam" id="TIGR02532">
    <property type="entry name" value="IV_pilin_GFxxxE"/>
    <property type="match status" value="1"/>
</dbReference>
<dbReference type="Proteomes" id="UP000254476">
    <property type="component" value="Unassembled WGS sequence"/>
</dbReference>